<name>A0AAD8MHR4_9APIA</name>
<dbReference type="Proteomes" id="UP001237642">
    <property type="component" value="Unassembled WGS sequence"/>
</dbReference>
<feature type="compositionally biased region" description="Polar residues" evidence="1">
    <location>
        <begin position="68"/>
        <end position="79"/>
    </location>
</feature>
<proteinExistence type="predicted"/>
<evidence type="ECO:0000256" key="1">
    <source>
        <dbReference type="SAM" id="MobiDB-lite"/>
    </source>
</evidence>
<dbReference type="EMBL" id="JAUIZM010000007">
    <property type="protein sequence ID" value="KAK1373846.1"/>
    <property type="molecule type" value="Genomic_DNA"/>
</dbReference>
<gene>
    <name evidence="2" type="ORF">POM88_030039</name>
</gene>
<reference evidence="2" key="2">
    <citation type="submission" date="2023-05" db="EMBL/GenBank/DDBJ databases">
        <authorList>
            <person name="Schelkunov M.I."/>
        </authorList>
    </citation>
    <scope>NUCLEOTIDE SEQUENCE</scope>
    <source>
        <strain evidence="2">Hsosn_3</strain>
        <tissue evidence="2">Leaf</tissue>
    </source>
</reference>
<accession>A0AAD8MHR4</accession>
<feature type="region of interest" description="Disordered" evidence="1">
    <location>
        <begin position="68"/>
        <end position="112"/>
    </location>
</feature>
<comment type="caution">
    <text evidence="2">The sequence shown here is derived from an EMBL/GenBank/DDBJ whole genome shotgun (WGS) entry which is preliminary data.</text>
</comment>
<protein>
    <submittedName>
        <fullName evidence="2">Uncharacterized protein</fullName>
    </submittedName>
</protein>
<dbReference type="AlphaFoldDB" id="A0AAD8MHR4"/>
<organism evidence="2 3">
    <name type="scientific">Heracleum sosnowskyi</name>
    <dbReference type="NCBI Taxonomy" id="360622"/>
    <lineage>
        <taxon>Eukaryota</taxon>
        <taxon>Viridiplantae</taxon>
        <taxon>Streptophyta</taxon>
        <taxon>Embryophyta</taxon>
        <taxon>Tracheophyta</taxon>
        <taxon>Spermatophyta</taxon>
        <taxon>Magnoliopsida</taxon>
        <taxon>eudicotyledons</taxon>
        <taxon>Gunneridae</taxon>
        <taxon>Pentapetalae</taxon>
        <taxon>asterids</taxon>
        <taxon>campanulids</taxon>
        <taxon>Apiales</taxon>
        <taxon>Apiaceae</taxon>
        <taxon>Apioideae</taxon>
        <taxon>apioid superclade</taxon>
        <taxon>Tordylieae</taxon>
        <taxon>Tordyliinae</taxon>
        <taxon>Heracleum</taxon>
    </lineage>
</organism>
<evidence type="ECO:0000313" key="3">
    <source>
        <dbReference type="Proteomes" id="UP001237642"/>
    </source>
</evidence>
<feature type="compositionally biased region" description="Polar residues" evidence="1">
    <location>
        <begin position="92"/>
        <end position="112"/>
    </location>
</feature>
<keyword evidence="3" id="KW-1185">Reference proteome</keyword>
<reference evidence="2" key="1">
    <citation type="submission" date="2023-02" db="EMBL/GenBank/DDBJ databases">
        <title>Genome of toxic invasive species Heracleum sosnowskyi carries increased number of genes despite the absence of recent whole-genome duplications.</title>
        <authorList>
            <person name="Schelkunov M."/>
            <person name="Shtratnikova V."/>
            <person name="Makarenko M."/>
            <person name="Klepikova A."/>
            <person name="Omelchenko D."/>
            <person name="Novikova G."/>
            <person name="Obukhova E."/>
            <person name="Bogdanov V."/>
            <person name="Penin A."/>
            <person name="Logacheva M."/>
        </authorList>
    </citation>
    <scope>NUCLEOTIDE SEQUENCE</scope>
    <source>
        <strain evidence="2">Hsosn_3</strain>
        <tissue evidence="2">Leaf</tissue>
    </source>
</reference>
<evidence type="ECO:0000313" key="2">
    <source>
        <dbReference type="EMBL" id="KAK1373846.1"/>
    </source>
</evidence>
<sequence>MDEGDPSNNLRRLFSSEEMVHGYKVCNRARKRRNNSNKENFISQSAQWSTTSSQTLHTPVNMSNVQFTEKSPLTPSSSGIEEKKIKKRQSMTDDSSSFRSPLGEISNSKGNRAETVQNIQKFKSKQAFCETGRVLFAEDFNRSADELLDSYDDQIEESIIGGASLSDDVLFDSDDSYEEFLDAGFFVSDSENEDELFMDTNIRAQIPRRSQHIIPEEYNSLGGPSVKCTSCNARMWKEERVNKNVTKGTPIFSMCCKKGDVKLPPTPHPPNYLMKLYNDDSKSATFQRSIRIIIHIVSKSETAKQ</sequence>